<protein>
    <submittedName>
        <fullName evidence="1">Uncharacterized protein</fullName>
    </submittedName>
</protein>
<organism evidence="1 2">
    <name type="scientific">Geoalkalibacter ferrihydriticus DSM 17813</name>
    <dbReference type="NCBI Taxonomy" id="1121915"/>
    <lineage>
        <taxon>Bacteria</taxon>
        <taxon>Pseudomonadati</taxon>
        <taxon>Thermodesulfobacteriota</taxon>
        <taxon>Desulfuromonadia</taxon>
        <taxon>Desulfuromonadales</taxon>
        <taxon>Geoalkalibacteraceae</taxon>
        <taxon>Geoalkalibacter</taxon>
    </lineage>
</organism>
<gene>
    <name evidence="1" type="ORF">GFER_06265</name>
</gene>
<dbReference type="EMBL" id="JWJD01000002">
    <property type="protein sequence ID" value="KIH76738.1"/>
    <property type="molecule type" value="Genomic_DNA"/>
</dbReference>
<proteinExistence type="predicted"/>
<dbReference type="AlphaFoldDB" id="A0A0C2EDT7"/>
<keyword evidence="2" id="KW-1185">Reference proteome</keyword>
<accession>A0A0C2EDT7</accession>
<comment type="caution">
    <text evidence="1">The sequence shown here is derived from an EMBL/GenBank/DDBJ whole genome shotgun (WGS) entry which is preliminary data.</text>
</comment>
<dbReference type="Proteomes" id="UP000035068">
    <property type="component" value="Unassembled WGS sequence"/>
</dbReference>
<sequence length="174" mass="20466">MEKAIFSAAIAILLFALSQLFIHMRDRQTFLRQKLEELFDAMNNLSEIIGDTYYGAQKYEQNGNFEEISGKIIEINKALYKPRTLVLLYFPYMKTPWEELIVTHVRQYVDYFNKHNESNKNFKAAECYKNIQTLSLKIRSLQNFLSANIAFTTQSIGFHIKSLFTRKMKINIKT</sequence>
<evidence type="ECO:0000313" key="1">
    <source>
        <dbReference type="EMBL" id="KIH76738.1"/>
    </source>
</evidence>
<reference evidence="1 2" key="1">
    <citation type="submission" date="2014-12" db="EMBL/GenBank/DDBJ databases">
        <title>Genomes of Geoalkalibacter ferrihydriticus and Geoalkalibacter subterraneus, two haloalkaliphilic metal-reducing members of the Geobacteraceae.</title>
        <authorList>
            <person name="Badalamenti J.P."/>
            <person name="Torres C.I."/>
            <person name="Krajmalnik-Brown R."/>
            <person name="Bond D.R."/>
        </authorList>
    </citation>
    <scope>NUCLEOTIDE SEQUENCE [LARGE SCALE GENOMIC DNA]</scope>
    <source>
        <strain evidence="1 2">DSM 17813</strain>
    </source>
</reference>
<evidence type="ECO:0000313" key="2">
    <source>
        <dbReference type="Proteomes" id="UP000035068"/>
    </source>
</evidence>
<name>A0A0C2EDT7_9BACT</name>
<dbReference type="RefSeq" id="WP_040097634.1">
    <property type="nucleotide sequence ID" value="NZ_JWJD01000002.1"/>
</dbReference>